<feature type="transmembrane region" description="Helical" evidence="8">
    <location>
        <begin position="320"/>
        <end position="341"/>
    </location>
</feature>
<evidence type="ECO:0000256" key="5">
    <source>
        <dbReference type="ARBA" id="ARBA00022692"/>
    </source>
</evidence>
<feature type="transmembrane region" description="Helical" evidence="8">
    <location>
        <begin position="254"/>
        <end position="282"/>
    </location>
</feature>
<dbReference type="PANTHER" id="PTHR30269:SF23">
    <property type="entry name" value="MEMBRANE TRANSPORTER PROTEIN YDHB-RELATED"/>
    <property type="match status" value="1"/>
</dbReference>
<evidence type="ECO:0000256" key="8">
    <source>
        <dbReference type="RuleBase" id="RU363041"/>
    </source>
</evidence>
<evidence type="ECO:0000313" key="9">
    <source>
        <dbReference type="EMBL" id="PXA05604.1"/>
    </source>
</evidence>
<comment type="subcellular location">
    <subcellularLocation>
        <location evidence="1 8">Cell membrane</location>
        <topology evidence="1 8">Multi-pass membrane protein</topology>
    </subcellularLocation>
</comment>
<evidence type="ECO:0000256" key="7">
    <source>
        <dbReference type="ARBA" id="ARBA00023136"/>
    </source>
</evidence>
<evidence type="ECO:0000256" key="6">
    <source>
        <dbReference type="ARBA" id="ARBA00022989"/>
    </source>
</evidence>
<dbReference type="GO" id="GO:0005886">
    <property type="term" value="C:plasma membrane"/>
    <property type="evidence" value="ECO:0007669"/>
    <property type="project" value="UniProtKB-SubCell"/>
</dbReference>
<comment type="similarity">
    <text evidence="2 8">Belongs to the 4-toluene sulfonate uptake permease (TSUP) (TC 2.A.102) family.</text>
</comment>
<evidence type="ECO:0000256" key="4">
    <source>
        <dbReference type="ARBA" id="ARBA00022475"/>
    </source>
</evidence>
<evidence type="ECO:0000256" key="1">
    <source>
        <dbReference type="ARBA" id="ARBA00004651"/>
    </source>
</evidence>
<dbReference type="InterPro" id="IPR052017">
    <property type="entry name" value="TSUP"/>
</dbReference>
<dbReference type="Proteomes" id="UP000247099">
    <property type="component" value="Unassembled WGS sequence"/>
</dbReference>
<feature type="transmembrane region" description="Helical" evidence="8">
    <location>
        <begin position="347"/>
        <end position="366"/>
    </location>
</feature>
<dbReference type="InParanoid" id="A0A317ZIR4"/>
<organism evidence="9 10">
    <name type="scientific">Coraliomargarita sinensis</name>
    <dbReference type="NCBI Taxonomy" id="2174842"/>
    <lineage>
        <taxon>Bacteria</taxon>
        <taxon>Pseudomonadati</taxon>
        <taxon>Verrucomicrobiota</taxon>
        <taxon>Opitutia</taxon>
        <taxon>Puniceicoccales</taxon>
        <taxon>Coraliomargaritaceae</taxon>
        <taxon>Coraliomargarita</taxon>
    </lineage>
</organism>
<protein>
    <recommendedName>
        <fullName evidence="8">Probable membrane transporter protein</fullName>
    </recommendedName>
</protein>
<dbReference type="PANTHER" id="PTHR30269">
    <property type="entry name" value="TRANSMEMBRANE PROTEIN YFCA"/>
    <property type="match status" value="1"/>
</dbReference>
<evidence type="ECO:0000313" key="10">
    <source>
        <dbReference type="Proteomes" id="UP000247099"/>
    </source>
</evidence>
<keyword evidence="10" id="KW-1185">Reference proteome</keyword>
<feature type="transmembrane region" description="Helical" evidence="8">
    <location>
        <begin position="215"/>
        <end position="234"/>
    </location>
</feature>
<reference evidence="9 10" key="1">
    <citation type="submission" date="2018-05" db="EMBL/GenBank/DDBJ databases">
        <title>Coraliomargarita sinensis sp. nov., isolated from a marine solar saltern.</title>
        <authorList>
            <person name="Zhou L.Y."/>
        </authorList>
    </citation>
    <scope>NUCLEOTIDE SEQUENCE [LARGE SCALE GENOMIC DNA]</scope>
    <source>
        <strain evidence="9 10">WN38</strain>
    </source>
</reference>
<gene>
    <name evidence="9" type="ORF">DDZ13_01645</name>
</gene>
<feature type="transmembrane region" description="Helical" evidence="8">
    <location>
        <begin position="288"/>
        <end position="308"/>
    </location>
</feature>
<keyword evidence="6 8" id="KW-1133">Transmembrane helix</keyword>
<dbReference type="EMBL" id="QHJQ01000001">
    <property type="protein sequence ID" value="PXA05604.1"/>
    <property type="molecule type" value="Genomic_DNA"/>
</dbReference>
<feature type="transmembrane region" description="Helical" evidence="8">
    <location>
        <begin position="190"/>
        <end position="209"/>
    </location>
</feature>
<comment type="caution">
    <text evidence="9">The sequence shown here is derived from an EMBL/GenBank/DDBJ whole genome shotgun (WGS) entry which is preliminary data.</text>
</comment>
<dbReference type="AlphaFoldDB" id="A0A317ZIR4"/>
<feature type="transmembrane region" description="Helical" evidence="8">
    <location>
        <begin position="123"/>
        <end position="143"/>
    </location>
</feature>
<keyword evidence="7 8" id="KW-0472">Membrane</keyword>
<keyword evidence="3" id="KW-0813">Transport</keyword>
<evidence type="ECO:0000256" key="2">
    <source>
        <dbReference type="ARBA" id="ARBA00009142"/>
    </source>
</evidence>
<sequence>MPGVEGVANLSEGVNANGRRKKRMQSANQFVAVMQPIGIEVKTLPPCVDAGIGSAASVGQDLRIQNPAQCRFQMVLHRVTRRLALPAVKVGTIISTGAFPSHGMNTCQWRRECKARPMESLELWQYLLIATGAFAVGLGKGGLPGVGNVTVVLMALALPAKASVGVLLPILISADIVAVIVYRRHANWSYIVKLAPWTIIGVLGGYLVFSYVNDSAVRILIGSVLLSMTAIHFIRKWLRDSSKGEDKLPHHPAFVGGTGIIGGFATMIANAAGPVAALYFIASGLPKYAYIGTSAWFFFLVNVFKVPFMMDLGIIHLESLGLSASFMLYSVLGALIGPRIVRHINQRLFEVLIWVFVVIGGLKLILP</sequence>
<keyword evidence="4 8" id="KW-1003">Cell membrane</keyword>
<dbReference type="InterPro" id="IPR002781">
    <property type="entry name" value="TM_pro_TauE-like"/>
</dbReference>
<proteinExistence type="inferred from homology"/>
<name>A0A317ZIR4_9BACT</name>
<evidence type="ECO:0000256" key="3">
    <source>
        <dbReference type="ARBA" id="ARBA00022448"/>
    </source>
</evidence>
<accession>A0A317ZIR4</accession>
<dbReference type="Pfam" id="PF01925">
    <property type="entry name" value="TauE"/>
    <property type="match status" value="1"/>
</dbReference>
<keyword evidence="5 8" id="KW-0812">Transmembrane</keyword>